<dbReference type="GO" id="GO:0005525">
    <property type="term" value="F:GTP binding"/>
    <property type="evidence" value="ECO:0007669"/>
    <property type="project" value="UniProtKB-KW"/>
</dbReference>
<protein>
    <recommendedName>
        <fullName evidence="2 6">GPN-loop GTPase 3</fullName>
    </recommendedName>
</protein>
<evidence type="ECO:0000256" key="6">
    <source>
        <dbReference type="RuleBase" id="RU365059"/>
    </source>
</evidence>
<dbReference type="Pfam" id="PF03029">
    <property type="entry name" value="ATP_bind_1"/>
    <property type="match status" value="3"/>
</dbReference>
<dbReference type="GO" id="GO:0003924">
    <property type="term" value="F:GTPase activity"/>
    <property type="evidence" value="ECO:0007669"/>
    <property type="project" value="TreeGrafter"/>
</dbReference>
<dbReference type="PANTHER" id="PTHR21231:SF7">
    <property type="entry name" value="GPN-LOOP GTPASE 3"/>
    <property type="match status" value="1"/>
</dbReference>
<dbReference type="SUPFAM" id="SSF52540">
    <property type="entry name" value="P-loop containing nucleoside triphosphate hydrolases"/>
    <property type="match status" value="1"/>
</dbReference>
<keyword evidence="5 6" id="KW-0342">GTP-binding</keyword>
<dbReference type="InterPro" id="IPR004130">
    <property type="entry name" value="Gpn"/>
</dbReference>
<comment type="caution">
    <text evidence="8">The sequence shown here is derived from an EMBL/GenBank/DDBJ whole genome shotgun (WGS) entry which is preliminary data.</text>
</comment>
<gene>
    <name evidence="8" type="ORF">VP01_496g16</name>
</gene>
<keyword evidence="9" id="KW-1185">Reference proteome</keyword>
<evidence type="ECO:0000256" key="4">
    <source>
        <dbReference type="ARBA" id="ARBA00022801"/>
    </source>
</evidence>
<proteinExistence type="inferred from homology"/>
<feature type="compositionally biased region" description="Basic and acidic residues" evidence="7">
    <location>
        <begin position="349"/>
        <end position="360"/>
    </location>
</feature>
<reference evidence="8 9" key="1">
    <citation type="submission" date="2015-08" db="EMBL/GenBank/DDBJ databases">
        <title>Next Generation Sequencing and Analysis of the Genome of Puccinia sorghi L Schw, the Causal Agent of Maize Common Rust.</title>
        <authorList>
            <person name="Rochi L."/>
            <person name="Burguener G."/>
            <person name="Darino M."/>
            <person name="Turjanski A."/>
            <person name="Kreff E."/>
            <person name="Dieguez M.J."/>
            <person name="Sacco F."/>
        </authorList>
    </citation>
    <scope>NUCLEOTIDE SEQUENCE [LARGE SCALE GENOMIC DNA]</scope>
    <source>
        <strain evidence="8 9">RO10H11247</strain>
    </source>
</reference>
<evidence type="ECO:0000256" key="1">
    <source>
        <dbReference type="ARBA" id="ARBA00005290"/>
    </source>
</evidence>
<dbReference type="AlphaFoldDB" id="A0A0L6UMN3"/>
<evidence type="ECO:0000256" key="5">
    <source>
        <dbReference type="ARBA" id="ARBA00023134"/>
    </source>
</evidence>
<dbReference type="InterPro" id="IPR027417">
    <property type="entry name" value="P-loop_NTPase"/>
</dbReference>
<keyword evidence="4 6" id="KW-0378">Hydrolase</keyword>
<comment type="similarity">
    <text evidence="1 6">Belongs to the GPN-loop GTPase family.</text>
</comment>
<dbReference type="VEuPathDB" id="FungiDB:VP01_496g16"/>
<name>A0A0L6UMN3_9BASI</name>
<dbReference type="PANTHER" id="PTHR21231">
    <property type="entry name" value="XPA-BINDING PROTEIN 1-RELATED"/>
    <property type="match status" value="1"/>
</dbReference>
<organism evidence="8 9">
    <name type="scientific">Puccinia sorghi</name>
    <dbReference type="NCBI Taxonomy" id="27349"/>
    <lineage>
        <taxon>Eukaryota</taxon>
        <taxon>Fungi</taxon>
        <taxon>Dikarya</taxon>
        <taxon>Basidiomycota</taxon>
        <taxon>Pucciniomycotina</taxon>
        <taxon>Pucciniomycetes</taxon>
        <taxon>Pucciniales</taxon>
        <taxon>Pucciniaceae</taxon>
        <taxon>Puccinia</taxon>
    </lineage>
</organism>
<dbReference type="STRING" id="27349.A0A0L6UMN3"/>
<comment type="subunit">
    <text evidence="6">Binds to RNA polymerase II (RNAPII).</text>
</comment>
<sequence>MRYAVLVCGPAGSGKSTFSSTLITHAQTIGRSIHLFNLDPAAEEFEYEPSIGQRFLTNLFYYTSHISLNFPSSHFLLDIRDLISLEDVMEELELGPNGGLVYCFELSRSYNHNPSPKYLLKNLDWLQDNLNSYDDDFLIIDCPGQIELYTHFNIMQKIVQVLTMEFDFRLCAVSLLVFQPSGSIAKTENHHVLRRKKKTYLLESNFIADRPKFFSGVLSATSAMINLEIPHINVLSKMDLFKSGRTAAGTIAQIGPKELERYLDPDPDLLLGEVNEKTNPKFHSLNQAISQLVCLPHYASFASNHSPRARSFSQIQDFNMVSFLPLDITDEDSIGAILSHVDNAIQYGEHEEPKEPHDMDGGDFDTVDE</sequence>
<keyword evidence="3 6" id="KW-0547">Nucleotide-binding</keyword>
<evidence type="ECO:0000256" key="3">
    <source>
        <dbReference type="ARBA" id="ARBA00022741"/>
    </source>
</evidence>
<dbReference type="OrthoDB" id="5839at2759"/>
<dbReference type="InterPro" id="IPR030228">
    <property type="entry name" value="Gpn3"/>
</dbReference>
<evidence type="ECO:0000256" key="7">
    <source>
        <dbReference type="SAM" id="MobiDB-lite"/>
    </source>
</evidence>
<dbReference type="Proteomes" id="UP000037035">
    <property type="component" value="Unassembled WGS sequence"/>
</dbReference>
<dbReference type="EMBL" id="LAVV01010131">
    <property type="protein sequence ID" value="KNZ49517.1"/>
    <property type="molecule type" value="Genomic_DNA"/>
</dbReference>
<evidence type="ECO:0000313" key="8">
    <source>
        <dbReference type="EMBL" id="KNZ49517.1"/>
    </source>
</evidence>
<evidence type="ECO:0000313" key="9">
    <source>
        <dbReference type="Proteomes" id="UP000037035"/>
    </source>
</evidence>
<comment type="function">
    <text evidence="6">Small GTPase required for proper nuclear import of RNA polymerase II and III (RNAPII and RNAPIII). May act at an RNAP assembly step prior to nuclear import.</text>
</comment>
<dbReference type="Gene3D" id="3.40.50.300">
    <property type="entry name" value="P-loop containing nucleotide triphosphate hydrolases"/>
    <property type="match status" value="1"/>
</dbReference>
<dbReference type="CDD" id="cd17872">
    <property type="entry name" value="GPN3"/>
    <property type="match status" value="1"/>
</dbReference>
<evidence type="ECO:0000256" key="2">
    <source>
        <dbReference type="ARBA" id="ARBA00014587"/>
    </source>
</evidence>
<feature type="region of interest" description="Disordered" evidence="7">
    <location>
        <begin position="349"/>
        <end position="369"/>
    </location>
</feature>
<accession>A0A0L6UMN3</accession>